<dbReference type="SMART" id="SM00368">
    <property type="entry name" value="LRR_RI"/>
    <property type="match status" value="4"/>
</dbReference>
<keyword evidence="3" id="KW-1185">Reference proteome</keyword>
<dbReference type="Pfam" id="PF13516">
    <property type="entry name" value="LRR_6"/>
    <property type="match status" value="3"/>
</dbReference>
<evidence type="ECO:0000256" key="1">
    <source>
        <dbReference type="SAM" id="MobiDB-lite"/>
    </source>
</evidence>
<dbReference type="InterPro" id="IPR052394">
    <property type="entry name" value="LRR-containing"/>
</dbReference>
<dbReference type="PANTHER" id="PTHR24114:SF2">
    <property type="entry name" value="F-BOX DOMAIN-CONTAINING PROTEIN-RELATED"/>
    <property type="match status" value="1"/>
</dbReference>
<protein>
    <submittedName>
        <fullName evidence="2">Uncharacterized protein</fullName>
    </submittedName>
</protein>
<dbReference type="Proteomes" id="UP001295684">
    <property type="component" value="Unassembled WGS sequence"/>
</dbReference>
<feature type="region of interest" description="Disordered" evidence="1">
    <location>
        <begin position="39"/>
        <end position="62"/>
    </location>
</feature>
<accession>A0AAD1YBC7</accession>
<organism evidence="2 3">
    <name type="scientific">Euplotes crassus</name>
    <dbReference type="NCBI Taxonomy" id="5936"/>
    <lineage>
        <taxon>Eukaryota</taxon>
        <taxon>Sar</taxon>
        <taxon>Alveolata</taxon>
        <taxon>Ciliophora</taxon>
        <taxon>Intramacronucleata</taxon>
        <taxon>Spirotrichea</taxon>
        <taxon>Hypotrichia</taxon>
        <taxon>Euplotida</taxon>
        <taxon>Euplotidae</taxon>
        <taxon>Moneuplotes</taxon>
    </lineage>
</organism>
<proteinExistence type="predicted"/>
<feature type="compositionally biased region" description="Basic residues" evidence="1">
    <location>
        <begin position="160"/>
        <end position="177"/>
    </location>
</feature>
<dbReference type="SUPFAM" id="SSF52047">
    <property type="entry name" value="RNI-like"/>
    <property type="match status" value="1"/>
</dbReference>
<reference evidence="2" key="1">
    <citation type="submission" date="2023-07" db="EMBL/GenBank/DDBJ databases">
        <authorList>
            <consortium name="AG Swart"/>
            <person name="Singh M."/>
            <person name="Singh A."/>
            <person name="Seah K."/>
            <person name="Emmerich C."/>
        </authorList>
    </citation>
    <scope>NUCLEOTIDE SEQUENCE</scope>
    <source>
        <strain evidence="2">DP1</strain>
    </source>
</reference>
<evidence type="ECO:0000313" key="3">
    <source>
        <dbReference type="Proteomes" id="UP001295684"/>
    </source>
</evidence>
<feature type="region of interest" description="Disordered" evidence="1">
    <location>
        <begin position="102"/>
        <end position="190"/>
    </location>
</feature>
<dbReference type="AlphaFoldDB" id="A0AAD1YBC7"/>
<dbReference type="Gene3D" id="3.80.10.10">
    <property type="entry name" value="Ribonuclease Inhibitor"/>
    <property type="match status" value="1"/>
</dbReference>
<comment type="caution">
    <text evidence="2">The sequence shown here is derived from an EMBL/GenBank/DDBJ whole genome shotgun (WGS) entry which is preliminary data.</text>
</comment>
<dbReference type="EMBL" id="CAMPGE010030163">
    <property type="protein sequence ID" value="CAI2387670.1"/>
    <property type="molecule type" value="Genomic_DNA"/>
</dbReference>
<name>A0AAD1YBC7_EUPCR</name>
<feature type="compositionally biased region" description="Polar residues" evidence="1">
    <location>
        <begin position="111"/>
        <end position="123"/>
    </location>
</feature>
<dbReference type="PANTHER" id="PTHR24114">
    <property type="entry name" value="LEUCINE RICH REPEAT FAMILY PROTEIN"/>
    <property type="match status" value="1"/>
</dbReference>
<dbReference type="InterPro" id="IPR032675">
    <property type="entry name" value="LRR_dom_sf"/>
</dbReference>
<dbReference type="InterPro" id="IPR001611">
    <property type="entry name" value="Leu-rich_rpt"/>
</dbReference>
<sequence>MAMSKTRSGWNIPKINSMVSSPGSNLGTQAKMFRQKKILSGNSSREFKSQEPLKSTSPRQRRMIKKRPKIEIDHIDFSESKTRRTYRNHRGNLVKAHERELPEISEGANKQPGNLYSKMNSRASTRRHHAREDTSSRGSVGKTKAYPKNPDILFGVNPTPKKRGKPSGFKKNHKAGTSRKQPPGKISKTPFMKRTLNSNQNHISVDSFQDYHAKSTAILRNKLKQAFTLHEQEKLDDSLHFEFAEEIQTKTSRYQNMNSCNTFSPHEHLDGEDSDTVEKLLDIHKRVMMPSQFHGRRDSHLRHSVQMSKSRTHLGSPATKKVLIPKKKISNNKIILRGSNQLDLQNKFLSQKGADKIIDKLPGKIEILNLSYNPSMKDLNMDSLIFNYEKRIKELNLERNNVGDSLVIKLCQAIRYRPLMECLNLSHNQLTSRSAEAIAEMLKENSSMHSLFLKWNNIHSKGAAAICDALKANNSLKVLELSFNPIGGGFRADTEFEKLTELYGEESEINENNANTSLPQKSWNVSEHFRDMFKTNKTLIHLDLSYCCFSLLECQIMHEGLKENHTILGLHMVGNKMCVDSLGFLRRDEMSPSSCHFAPRMEPKLETGTISEKKLLLNSNYNCWICEGWTEATFKFDPYRSNNPPSSDLTEQDKVFIHFSFDDYRPDQMKFSPGEPFSIIRMVPPKPFNYYFSINGASKYATDLETESLFHNPNTTIPYANIPTSIRQTKAILSPGYVAKMNCVPRPKRQFLIEEDPPVPEWDIRNSVFWGYMIDTNDIHRKCFEFDWAQCKIPRIIKDPEEQLKVKNYLESIYKPIRETYKYYAGFNPCGHVPCIGQNVFNEIINLTDIVDGKDLKLSDIDLEFIATKAGNKKKLLNPERWLVRYQLMEVLVRIAIHKYCRSRGDDRAKSNFSQSMGSVKPTSPKVQKEIYTHSQAVKKLFEEHFLEHMVKFDCNKWRVEKLWNQQNDEVLKKYYKQIKSVFEIYSGKHTKPGKPKFSSIEEFLNMVMSTGVLKNGSIGVSEMGAIFNVSMMTQIDELNYQRHLEMYLLEFIEAICRFAARCTDIPRTGDDQARRVFTPEKSLKTSEDGGLDEEALPLDGNKLLTTQLSTKAAWEMECVEHLPLHDKIRKIIELLIDTNF</sequence>
<evidence type="ECO:0000313" key="2">
    <source>
        <dbReference type="EMBL" id="CAI2387670.1"/>
    </source>
</evidence>
<gene>
    <name evidence="2" type="ORF">ECRASSUSDP1_LOCUS29304</name>
</gene>